<sequence>MSSSTAMNRSDHSVSQPSPSVTTKSASAFFSSIISSIFSSRVPVQMNLRTCTVRRCPIRNARSVAWFSTAGFHQRSRCTT</sequence>
<evidence type="ECO:0000256" key="1">
    <source>
        <dbReference type="SAM" id="MobiDB-lite"/>
    </source>
</evidence>
<accession>A0A916LF53</accession>
<evidence type="ECO:0000313" key="2">
    <source>
        <dbReference type="EMBL" id="CPA31502.1"/>
    </source>
</evidence>
<organism evidence="2 3">
    <name type="scientific">Mycobacterium tuberculosis</name>
    <dbReference type="NCBI Taxonomy" id="1773"/>
    <lineage>
        <taxon>Bacteria</taxon>
        <taxon>Bacillati</taxon>
        <taxon>Actinomycetota</taxon>
        <taxon>Actinomycetes</taxon>
        <taxon>Mycobacteriales</taxon>
        <taxon>Mycobacteriaceae</taxon>
        <taxon>Mycobacterium</taxon>
        <taxon>Mycobacterium tuberculosis complex</taxon>
    </lineage>
</organism>
<proteinExistence type="predicted"/>
<evidence type="ECO:0000313" key="3">
    <source>
        <dbReference type="Proteomes" id="UP000039021"/>
    </source>
</evidence>
<protein>
    <submittedName>
        <fullName evidence="2">Uncharacterized protein</fullName>
    </submittedName>
</protein>
<name>A0A916LF53_MYCTX</name>
<reference evidence="3" key="1">
    <citation type="submission" date="2015-03" db="EMBL/GenBank/DDBJ databases">
        <authorList>
            <consortium name="Pathogen Informatics"/>
        </authorList>
    </citation>
    <scope>NUCLEOTIDE SEQUENCE [LARGE SCALE GENOMIC DNA]</scope>
    <source>
        <strain evidence="3">N09902308</strain>
    </source>
</reference>
<dbReference type="Proteomes" id="UP000039021">
    <property type="component" value="Unassembled WGS sequence"/>
</dbReference>
<comment type="caution">
    <text evidence="2">The sequence shown here is derived from an EMBL/GenBank/DDBJ whole genome shotgun (WGS) entry which is preliminary data.</text>
</comment>
<gene>
    <name evidence="2" type="ORF">ERS007739_04513</name>
</gene>
<feature type="region of interest" description="Disordered" evidence="1">
    <location>
        <begin position="1"/>
        <end position="23"/>
    </location>
</feature>
<dbReference type="EMBL" id="CSBK01002859">
    <property type="protein sequence ID" value="CPA31502.1"/>
    <property type="molecule type" value="Genomic_DNA"/>
</dbReference>
<dbReference type="AlphaFoldDB" id="A0A916LF53"/>